<evidence type="ECO:0000313" key="1">
    <source>
        <dbReference type="EnsemblPlants" id="ONIVA10G08990.1"/>
    </source>
</evidence>
<sequence length="181" mass="19991">MKRITKLMRVKQRLAIDDEILKPLLPSSTPEEEVNINGASAVIVARVDLEEATAGDLGAECERGEIRLRRCRSPLLPFPVSKVWVARIGKHQEMKINHSFGKVHIAVPVNSGIIRVSSLLPALDQGTDVGCPWPIRKALQEPRALGLSRSYEPPTHSVIGTQLLLRNEDAVMFLPALILNL</sequence>
<dbReference type="OMA" id="QEMKINH"/>
<reference evidence="1" key="1">
    <citation type="submission" date="2015-04" db="UniProtKB">
        <authorList>
            <consortium name="EnsemblPlants"/>
        </authorList>
    </citation>
    <scope>IDENTIFICATION</scope>
    <source>
        <strain evidence="1">SL10</strain>
    </source>
</reference>
<keyword evidence="2" id="KW-1185">Reference proteome</keyword>
<proteinExistence type="predicted"/>
<dbReference type="EnsemblPlants" id="ONIVA10G08990.1">
    <property type="protein sequence ID" value="ONIVA10G08990.1"/>
    <property type="gene ID" value="ONIVA10G08990"/>
</dbReference>
<accession>A0A0E0IRY3</accession>
<name>A0A0E0IRY3_ORYNI</name>
<dbReference type="AlphaFoldDB" id="A0A0E0IRY3"/>
<protein>
    <submittedName>
        <fullName evidence="1">Uncharacterized protein</fullName>
    </submittedName>
</protein>
<dbReference type="Proteomes" id="UP000006591">
    <property type="component" value="Chromosome 10"/>
</dbReference>
<organism evidence="1">
    <name type="scientific">Oryza nivara</name>
    <name type="common">Indian wild rice</name>
    <name type="synonym">Oryza sativa f. spontanea</name>
    <dbReference type="NCBI Taxonomy" id="4536"/>
    <lineage>
        <taxon>Eukaryota</taxon>
        <taxon>Viridiplantae</taxon>
        <taxon>Streptophyta</taxon>
        <taxon>Embryophyta</taxon>
        <taxon>Tracheophyta</taxon>
        <taxon>Spermatophyta</taxon>
        <taxon>Magnoliopsida</taxon>
        <taxon>Liliopsida</taxon>
        <taxon>Poales</taxon>
        <taxon>Poaceae</taxon>
        <taxon>BOP clade</taxon>
        <taxon>Oryzoideae</taxon>
        <taxon>Oryzeae</taxon>
        <taxon>Oryzinae</taxon>
        <taxon>Oryza</taxon>
    </lineage>
</organism>
<evidence type="ECO:0000313" key="2">
    <source>
        <dbReference type="Proteomes" id="UP000006591"/>
    </source>
</evidence>
<reference evidence="1" key="2">
    <citation type="submission" date="2018-04" db="EMBL/GenBank/DDBJ databases">
        <title>OnivRS2 (Oryza nivara Reference Sequence Version 2).</title>
        <authorList>
            <person name="Zhang J."/>
            <person name="Kudrna D."/>
            <person name="Lee S."/>
            <person name="Talag J."/>
            <person name="Rajasekar S."/>
            <person name="Welchert J."/>
            <person name="Hsing Y.-I."/>
            <person name="Wing R.A."/>
        </authorList>
    </citation>
    <scope>NUCLEOTIDE SEQUENCE [LARGE SCALE GENOMIC DNA]</scope>
</reference>
<dbReference type="HOGENOM" id="CLU_1491320_0_0_1"/>
<dbReference type="Gramene" id="ONIVA10G08990.1">
    <property type="protein sequence ID" value="ONIVA10G08990.1"/>
    <property type="gene ID" value="ONIVA10G08990"/>
</dbReference>